<evidence type="ECO:0000313" key="2">
    <source>
        <dbReference type="EMBL" id="GAG08016.1"/>
    </source>
</evidence>
<dbReference type="InterPro" id="IPR010627">
    <property type="entry name" value="Prepilin_pept_A24_N"/>
</dbReference>
<reference evidence="2" key="1">
    <citation type="journal article" date="2014" name="Front. Microbiol.">
        <title>High frequency of phylogenetically diverse reductive dehalogenase-homologous genes in deep subseafloor sedimentary metagenomes.</title>
        <authorList>
            <person name="Kawai M."/>
            <person name="Futagami T."/>
            <person name="Toyoda A."/>
            <person name="Takaki Y."/>
            <person name="Nishi S."/>
            <person name="Hori S."/>
            <person name="Arai W."/>
            <person name="Tsubouchi T."/>
            <person name="Morono Y."/>
            <person name="Uchiyama I."/>
            <person name="Ito T."/>
            <person name="Fujiyama A."/>
            <person name="Inagaki F."/>
            <person name="Takami H."/>
        </authorList>
    </citation>
    <scope>NUCLEOTIDE SEQUENCE</scope>
    <source>
        <strain evidence="2">Expedition CK06-06</strain>
    </source>
</reference>
<dbReference type="PANTHER" id="PTHR30487:SF0">
    <property type="entry name" value="PREPILIN LEADER PEPTIDASE_N-METHYLTRANSFERASE-RELATED"/>
    <property type="match status" value="1"/>
</dbReference>
<gene>
    <name evidence="2" type="ORF">S01H1_46446</name>
</gene>
<dbReference type="Pfam" id="PF06750">
    <property type="entry name" value="A24_N_bact"/>
    <property type="match status" value="1"/>
</dbReference>
<feature type="non-terminal residue" evidence="2">
    <location>
        <position position="97"/>
    </location>
</feature>
<evidence type="ECO:0000259" key="1">
    <source>
        <dbReference type="Pfam" id="PF06750"/>
    </source>
</evidence>
<accession>X0W5R6</accession>
<feature type="domain" description="Prepilin peptidase A24 N-terminal" evidence="1">
    <location>
        <begin position="12"/>
        <end position="95"/>
    </location>
</feature>
<dbReference type="GO" id="GO:0004190">
    <property type="term" value="F:aspartic-type endopeptidase activity"/>
    <property type="evidence" value="ECO:0007669"/>
    <property type="project" value="TreeGrafter"/>
</dbReference>
<dbReference type="AlphaFoldDB" id="X0W5R6"/>
<comment type="caution">
    <text evidence="2">The sequence shown here is derived from an EMBL/GenBank/DDBJ whole genome shotgun (WGS) entry which is preliminary data.</text>
</comment>
<sequence length="97" mass="10785">MTTPLAIAIFALLGLAVGSFMNVCIDRLPIGKSIIRLPSHCDSCNQKLQAWDLVPLFSYLWLRGHCRYCGAKIPLRLPVVELATALIFASLTWHYGL</sequence>
<dbReference type="EMBL" id="BARS01029742">
    <property type="protein sequence ID" value="GAG08016.1"/>
    <property type="molecule type" value="Genomic_DNA"/>
</dbReference>
<name>X0W5R6_9ZZZZ</name>
<organism evidence="2">
    <name type="scientific">marine sediment metagenome</name>
    <dbReference type="NCBI Taxonomy" id="412755"/>
    <lineage>
        <taxon>unclassified sequences</taxon>
        <taxon>metagenomes</taxon>
        <taxon>ecological metagenomes</taxon>
    </lineage>
</organism>
<dbReference type="GO" id="GO:0005886">
    <property type="term" value="C:plasma membrane"/>
    <property type="evidence" value="ECO:0007669"/>
    <property type="project" value="TreeGrafter"/>
</dbReference>
<proteinExistence type="predicted"/>
<dbReference type="PANTHER" id="PTHR30487">
    <property type="entry name" value="TYPE 4 PREPILIN-LIKE PROTEINS LEADER PEPTIDE-PROCESSING ENZYME"/>
    <property type="match status" value="1"/>
</dbReference>
<protein>
    <recommendedName>
        <fullName evidence="1">Prepilin peptidase A24 N-terminal domain-containing protein</fullName>
    </recommendedName>
</protein>
<dbReference type="GO" id="GO:0006465">
    <property type="term" value="P:signal peptide processing"/>
    <property type="evidence" value="ECO:0007669"/>
    <property type="project" value="TreeGrafter"/>
</dbReference>
<dbReference type="InterPro" id="IPR050882">
    <property type="entry name" value="Prepilin_peptidase/N-MTase"/>
</dbReference>